<organism evidence="1 2">
    <name type="scientific">Denticeps clupeoides</name>
    <name type="common">denticle herring</name>
    <dbReference type="NCBI Taxonomy" id="299321"/>
    <lineage>
        <taxon>Eukaryota</taxon>
        <taxon>Metazoa</taxon>
        <taxon>Chordata</taxon>
        <taxon>Craniata</taxon>
        <taxon>Vertebrata</taxon>
        <taxon>Euteleostomi</taxon>
        <taxon>Actinopterygii</taxon>
        <taxon>Neopterygii</taxon>
        <taxon>Teleostei</taxon>
        <taxon>Clupei</taxon>
        <taxon>Clupeiformes</taxon>
        <taxon>Denticipitoidei</taxon>
        <taxon>Denticipitidae</taxon>
        <taxon>Denticeps</taxon>
    </lineage>
</organism>
<dbReference type="AlphaFoldDB" id="A0AAY4BMZ2"/>
<keyword evidence="2" id="KW-1185">Reference proteome</keyword>
<dbReference type="Proteomes" id="UP000694580">
    <property type="component" value="Unplaced"/>
</dbReference>
<sequence length="158" mass="17843">MFLIRSETDTRGHVTGSGRKLKDNAADWHNLALKWDRLNDAGSTYATNIVNFTLQKDSRELEEECVKLQDVVEKMVSWISSFFTPPLFLIPACPLLLQTRVLSKMEKMASSDQGICALETFQFGDEGRPTPLFHTWSTPHFGTRSVHISGPFIRTGPE</sequence>
<dbReference type="PANTHER" id="PTHR15827:SF2">
    <property type="entry name" value="CYCLIN-DEPENDENT KINASE 2-INTERACTING PROTEIN"/>
    <property type="match status" value="1"/>
</dbReference>
<reference evidence="1" key="1">
    <citation type="submission" date="2025-08" db="UniProtKB">
        <authorList>
            <consortium name="Ensembl"/>
        </authorList>
    </citation>
    <scope>IDENTIFICATION</scope>
</reference>
<proteinExistence type="predicted"/>
<evidence type="ECO:0000313" key="2">
    <source>
        <dbReference type="Proteomes" id="UP000694580"/>
    </source>
</evidence>
<dbReference type="PRINTS" id="PR02040">
    <property type="entry name" value="CDK2IP"/>
</dbReference>
<evidence type="ECO:0000313" key="1">
    <source>
        <dbReference type="Ensembl" id="ENSDCDP00010021892.1"/>
    </source>
</evidence>
<dbReference type="Ensembl" id="ENSDCDT00010024229.1">
    <property type="protein sequence ID" value="ENSDCDP00010021892.1"/>
    <property type="gene ID" value="ENSDCDG00010010938.1"/>
</dbReference>
<reference evidence="1" key="2">
    <citation type="submission" date="2025-09" db="UniProtKB">
        <authorList>
            <consortium name="Ensembl"/>
        </authorList>
    </citation>
    <scope>IDENTIFICATION</scope>
</reference>
<dbReference type="InterPro" id="IPR023250">
    <property type="entry name" value="Cyclin-dep_Kinase_2_interact"/>
</dbReference>
<dbReference type="PANTHER" id="PTHR15827">
    <property type="entry name" value="CYCLIN-DEPENDENT KINASE 2-INTERACTING PROTEIN"/>
    <property type="match status" value="1"/>
</dbReference>
<dbReference type="GeneTree" id="ENSGT00390000015784"/>
<gene>
    <name evidence="1" type="primary">CINP</name>
</gene>
<name>A0AAY4BMZ2_9TELE</name>
<accession>A0AAY4BMZ2</accession>
<protein>
    <submittedName>
        <fullName evidence="1">Uncharacterized protein</fullName>
    </submittedName>
</protein>